<keyword evidence="1" id="KW-0472">Membrane</keyword>
<feature type="chain" id="PRO_5014252675" evidence="2">
    <location>
        <begin position="22"/>
        <end position="242"/>
    </location>
</feature>
<dbReference type="Proteomes" id="UP000095709">
    <property type="component" value="Unassembled WGS sequence"/>
</dbReference>
<dbReference type="EMBL" id="CZAL01000026">
    <property type="protein sequence ID" value="CUP97241.1"/>
    <property type="molecule type" value="Genomic_DNA"/>
</dbReference>
<dbReference type="Proteomes" id="UP000095706">
    <property type="component" value="Unassembled WGS sequence"/>
</dbReference>
<reference evidence="6 9" key="2">
    <citation type="journal article" date="2020" name="Cell Host Microbe">
        <title>Functional and Genomic Variation between Human-Derived Isolates of Lachnospiraceae Reveals Inter- and Intra-Species Diversity.</title>
        <authorList>
            <person name="Sorbara M.T."/>
            <person name="Littmann E.R."/>
            <person name="Fontana E."/>
            <person name="Moody T.U."/>
            <person name="Kohout C.E."/>
            <person name="Gjonbalaj M."/>
            <person name="Eaton V."/>
            <person name="Seok R."/>
            <person name="Leiner I.M."/>
            <person name="Pamer E.G."/>
        </authorList>
    </citation>
    <scope>NUCLEOTIDE SEQUENCE [LARGE SCALE GENOMIC DNA]</scope>
    <source>
        <strain evidence="6 9">MSK.14.54</strain>
    </source>
</reference>
<feature type="signal peptide" evidence="2">
    <location>
        <begin position="1"/>
        <end position="21"/>
    </location>
</feature>
<accession>A0A174SLJ2</accession>
<dbReference type="Proteomes" id="UP000737612">
    <property type="component" value="Unassembled WGS sequence"/>
</dbReference>
<gene>
    <name evidence="3" type="ORF">ERS852406_01897</name>
    <name evidence="4" type="ORF">ERS852498_03294</name>
    <name evidence="6" type="ORF">G5B05_15565</name>
    <name evidence="5" type="ORF">JTJ23_00600</name>
</gene>
<protein>
    <submittedName>
        <fullName evidence="4">Uncharacterized protein</fullName>
    </submittedName>
</protein>
<dbReference type="EMBL" id="JAAITQ010000047">
    <property type="protein sequence ID" value="NSE17767.1"/>
    <property type="molecule type" value="Genomic_DNA"/>
</dbReference>
<feature type="transmembrane region" description="Helical" evidence="1">
    <location>
        <begin position="210"/>
        <end position="228"/>
    </location>
</feature>
<keyword evidence="1" id="KW-1133">Transmembrane helix</keyword>
<evidence type="ECO:0000313" key="6">
    <source>
        <dbReference type="EMBL" id="NSE17767.1"/>
    </source>
</evidence>
<dbReference type="RefSeq" id="WP_022462534.1">
    <property type="nucleotide sequence ID" value="NZ_CABJFB010000026.1"/>
</dbReference>
<evidence type="ECO:0000256" key="1">
    <source>
        <dbReference type="SAM" id="Phobius"/>
    </source>
</evidence>
<evidence type="ECO:0000313" key="7">
    <source>
        <dbReference type="Proteomes" id="UP000095706"/>
    </source>
</evidence>
<dbReference type="AlphaFoldDB" id="A0A174SLJ2"/>
<evidence type="ECO:0000313" key="3">
    <source>
        <dbReference type="EMBL" id="CUO40167.1"/>
    </source>
</evidence>
<keyword evidence="9" id="KW-1185">Reference proteome</keyword>
<dbReference type="Proteomes" id="UP000768180">
    <property type="component" value="Unassembled WGS sequence"/>
</dbReference>
<name>A0A174SLJ2_9FIRM</name>
<proteinExistence type="predicted"/>
<dbReference type="EMBL" id="JAFHBD010000002">
    <property type="protein sequence ID" value="MBN2952108.1"/>
    <property type="molecule type" value="Genomic_DNA"/>
</dbReference>
<dbReference type="GeneID" id="79854651"/>
<evidence type="ECO:0000313" key="9">
    <source>
        <dbReference type="Proteomes" id="UP000768180"/>
    </source>
</evidence>
<evidence type="ECO:0000313" key="5">
    <source>
        <dbReference type="EMBL" id="MBN2952108.1"/>
    </source>
</evidence>
<reference evidence="5" key="4">
    <citation type="submission" date="2021-02" db="EMBL/GenBank/DDBJ databases">
        <title>Metagenome-assembled genomes from human diarrheal sample B26.</title>
        <authorList>
            <person name="Ateba T.P."/>
            <person name="Alayande K.A."/>
            <person name="Mwanza M."/>
        </authorList>
    </citation>
    <scope>NUCLEOTIDE SEQUENCE</scope>
    <source>
        <strain evidence="5">06WH</strain>
    </source>
</reference>
<sequence length="242" mass="28452">MKKIKFLFFTLLFCFSVPVKADTAFENDDTVLCSFLKENVPENASPIESSLENEYRKTSSKPIDFYFFKRSEKTKSFQDLYAANVLTYQEKSDRSLLYQTVFDFQNITQVRTAKEDFIRLETDPLMYLFELEKAELWTRNSTEEPWTLERKITTPGNPDFYLPYSQFSSDKKYFRILASFSWSPSPAEESEVSSPEYHCIYTSVYPVYQIPVKVLVLICGGAAFFFLYRRHKKNHISQKDVP</sequence>
<evidence type="ECO:0000313" key="4">
    <source>
        <dbReference type="EMBL" id="CUP97241.1"/>
    </source>
</evidence>
<keyword evidence="2" id="KW-0732">Signal</keyword>
<reference evidence="7 8" key="1">
    <citation type="submission" date="2015-09" db="EMBL/GenBank/DDBJ databases">
        <authorList>
            <consortium name="Pathogen Informatics"/>
        </authorList>
    </citation>
    <scope>NUCLEOTIDE SEQUENCE [LARGE SCALE GENOMIC DNA]</scope>
    <source>
        <strain evidence="3 7">2789STDY5608849</strain>
        <strain evidence="4 8">2789STDY5834885</strain>
    </source>
</reference>
<dbReference type="EMBL" id="CYYV01000008">
    <property type="protein sequence ID" value="CUO40167.1"/>
    <property type="molecule type" value="Genomic_DNA"/>
</dbReference>
<evidence type="ECO:0000313" key="8">
    <source>
        <dbReference type="Proteomes" id="UP000095709"/>
    </source>
</evidence>
<organism evidence="4 8">
    <name type="scientific">Fusicatenibacter saccharivorans</name>
    <dbReference type="NCBI Taxonomy" id="1150298"/>
    <lineage>
        <taxon>Bacteria</taxon>
        <taxon>Bacillati</taxon>
        <taxon>Bacillota</taxon>
        <taxon>Clostridia</taxon>
        <taxon>Lachnospirales</taxon>
        <taxon>Lachnospiraceae</taxon>
        <taxon>Fusicatenibacter</taxon>
    </lineage>
</organism>
<evidence type="ECO:0000256" key="2">
    <source>
        <dbReference type="SAM" id="SignalP"/>
    </source>
</evidence>
<keyword evidence="1" id="KW-0812">Transmembrane</keyword>
<reference evidence="6" key="3">
    <citation type="submission" date="2020-02" db="EMBL/GenBank/DDBJ databases">
        <authorList>
            <person name="Littmann E."/>
            <person name="Sorbara M."/>
        </authorList>
    </citation>
    <scope>NUCLEOTIDE SEQUENCE</scope>
    <source>
        <strain evidence="6">MSK.14.54</strain>
    </source>
</reference>